<dbReference type="GO" id="GO:0010038">
    <property type="term" value="P:response to metal ion"/>
    <property type="evidence" value="ECO:0007669"/>
    <property type="project" value="InterPro"/>
</dbReference>
<dbReference type="Pfam" id="PF05023">
    <property type="entry name" value="Phytochelatin"/>
    <property type="match status" value="1"/>
</dbReference>
<feature type="region of interest" description="Disordered" evidence="5">
    <location>
        <begin position="308"/>
        <end position="329"/>
    </location>
</feature>
<organism evidence="8 9">
    <name type="scientific">Mortierella polycephala</name>
    <dbReference type="NCBI Taxonomy" id="41804"/>
    <lineage>
        <taxon>Eukaryota</taxon>
        <taxon>Fungi</taxon>
        <taxon>Fungi incertae sedis</taxon>
        <taxon>Mucoromycota</taxon>
        <taxon>Mortierellomycotina</taxon>
        <taxon>Mortierellomycetes</taxon>
        <taxon>Mortierellales</taxon>
        <taxon>Mortierellaceae</taxon>
        <taxon>Mortierella</taxon>
    </lineage>
</organism>
<dbReference type="InterPro" id="IPR007719">
    <property type="entry name" value="PCS_N"/>
</dbReference>
<dbReference type="PANTHER" id="PTHR33447">
    <property type="entry name" value="GLUTATHIONE GAMMA-GLUTAMYLCYSTEINYLTRANSFERASE"/>
    <property type="match status" value="1"/>
</dbReference>
<feature type="domain" description="Protein kinase" evidence="6">
    <location>
        <begin position="1"/>
        <end position="307"/>
    </location>
</feature>
<dbReference type="GO" id="GO:0046938">
    <property type="term" value="P:phytochelatin biosynthetic process"/>
    <property type="evidence" value="ECO:0007669"/>
    <property type="project" value="InterPro"/>
</dbReference>
<keyword evidence="9" id="KW-1185">Reference proteome</keyword>
<dbReference type="Proteomes" id="UP000726737">
    <property type="component" value="Unassembled WGS sequence"/>
</dbReference>
<sequence length="647" mass="72437">MAFDHQDDLTNITVLRSPSRRNRFSLLAKALIGSETVLLHQARYEGGHGLRKDIDRWLEVLTPKVHAQKESHLLLVKGTLDLSAFSSIMPSFLPGSVASSYNLNRPIHVVEYFERGSLRDSLDRGEFSSRTAGGAGSNWSAKMTVLKDVAAALRFIQNHMHGQQHGALSSSSIFVDQDGRAYLSWHDPKATRLDFTMGRSDHWRWFSPTNLLALRSWLDQEGNPLEVQDIDPDDMYSFGILAWEVATEELPLESVDLPSSLRLSDDIERRFARAASPPLQRIIQHCLEPAKRSRLSWDDLLSELESIDPQSMETPHSIGDDSPKRSNASPALLDSTQYAVPGGPIPSDKSMVVKMMESVLDSTFYRRDLPEHLDSFTSDTGKRLFREIILAGTGECFFKLCTSFNTQSDPAFCGVSSLSMVLNALGIDPRKQWRGVWRWYSDEQLDCCASIEVMKQKGITFNQFNCLARCHAKVIAKRADRYTIQEFRRDIQAVSCSDESHMVLSFSRAALGQTGSGHFSPIGGYHEPEDKVLVLDTARFKYPPFYATVTELWESLLPQDPETGVCRGYFLISATAKQKLDMQRKLLRTSLDGNSQELASSGNSSSVSLPTLADVKENVVDSSLAMENQDECVECDCVSSPQHHSRK</sequence>
<dbReference type="AlphaFoldDB" id="A0A9P6QH89"/>
<evidence type="ECO:0000256" key="5">
    <source>
        <dbReference type="SAM" id="MobiDB-lite"/>
    </source>
</evidence>
<dbReference type="InterPro" id="IPR000719">
    <property type="entry name" value="Prot_kinase_dom"/>
</dbReference>
<evidence type="ECO:0000256" key="4">
    <source>
        <dbReference type="ARBA" id="ARBA00022723"/>
    </source>
</evidence>
<dbReference type="Pfam" id="PF07714">
    <property type="entry name" value="PK_Tyr_Ser-Thr"/>
    <property type="match status" value="1"/>
</dbReference>
<evidence type="ECO:0000313" key="9">
    <source>
        <dbReference type="Proteomes" id="UP000726737"/>
    </source>
</evidence>
<dbReference type="PROSITE" id="PS50011">
    <property type="entry name" value="PROTEIN_KINASE_DOM"/>
    <property type="match status" value="1"/>
</dbReference>
<dbReference type="OrthoDB" id="448954at2759"/>
<evidence type="ECO:0000259" key="6">
    <source>
        <dbReference type="PROSITE" id="PS50011"/>
    </source>
</evidence>
<dbReference type="InterPro" id="IPR038156">
    <property type="entry name" value="PCS_N_sf"/>
</dbReference>
<dbReference type="FunFam" id="3.90.70.30:FF:000001">
    <property type="entry name" value="Glutathione gamma-glutamylcysteinyltransferase 1"/>
    <property type="match status" value="1"/>
</dbReference>
<dbReference type="InterPro" id="IPR001245">
    <property type="entry name" value="Ser-Thr/Tyr_kinase_cat_dom"/>
</dbReference>
<dbReference type="PROSITE" id="PS51443">
    <property type="entry name" value="PCS"/>
    <property type="match status" value="1"/>
</dbReference>
<dbReference type="SUPFAM" id="SSF54001">
    <property type="entry name" value="Cysteine proteinases"/>
    <property type="match status" value="1"/>
</dbReference>
<comment type="caution">
    <text evidence="8">The sequence shown here is derived from an EMBL/GenBank/DDBJ whole genome shotgun (WGS) entry which is preliminary data.</text>
</comment>
<dbReference type="InterPro" id="IPR038765">
    <property type="entry name" value="Papain-like_cys_pep_sf"/>
</dbReference>
<name>A0A9P6QH89_9FUNG</name>
<gene>
    <name evidence="8" type="ORF">BG011_003816</name>
</gene>
<dbReference type="GO" id="GO:0046872">
    <property type="term" value="F:metal ion binding"/>
    <property type="evidence" value="ECO:0007669"/>
    <property type="project" value="UniProtKB-KW"/>
</dbReference>
<reference evidence="8" key="1">
    <citation type="journal article" date="2020" name="Fungal Divers.">
        <title>Resolving the Mortierellaceae phylogeny through synthesis of multi-gene phylogenetics and phylogenomics.</title>
        <authorList>
            <person name="Vandepol N."/>
            <person name="Liber J."/>
            <person name="Desiro A."/>
            <person name="Na H."/>
            <person name="Kennedy M."/>
            <person name="Barry K."/>
            <person name="Grigoriev I.V."/>
            <person name="Miller A.N."/>
            <person name="O'Donnell K."/>
            <person name="Stajich J.E."/>
            <person name="Bonito G."/>
        </authorList>
    </citation>
    <scope>NUCLEOTIDE SEQUENCE</scope>
    <source>
        <strain evidence="8">KOD948</strain>
    </source>
</reference>
<dbReference type="Gene3D" id="3.90.70.30">
    <property type="entry name" value="Phytochelatin synthase, N-terminal domain"/>
    <property type="match status" value="1"/>
</dbReference>
<feature type="domain" description="Peptidase C83" evidence="7">
    <location>
        <begin position="359"/>
        <end position="577"/>
    </location>
</feature>
<dbReference type="InterPro" id="IPR040409">
    <property type="entry name" value="PCS-like"/>
</dbReference>
<keyword evidence="2" id="KW-0104">Cadmium</keyword>
<keyword evidence="4" id="KW-0479">Metal-binding</keyword>
<proteinExistence type="predicted"/>
<evidence type="ECO:0000259" key="7">
    <source>
        <dbReference type="PROSITE" id="PS51443"/>
    </source>
</evidence>
<dbReference type="EC" id="2.3.2.15" evidence="1"/>
<keyword evidence="3" id="KW-0808">Transferase</keyword>
<evidence type="ECO:0000313" key="8">
    <source>
        <dbReference type="EMBL" id="KAG0265891.1"/>
    </source>
</evidence>
<evidence type="ECO:0000256" key="2">
    <source>
        <dbReference type="ARBA" id="ARBA00022539"/>
    </source>
</evidence>
<dbReference type="EMBL" id="JAAAJA010000025">
    <property type="protein sequence ID" value="KAG0265891.1"/>
    <property type="molecule type" value="Genomic_DNA"/>
</dbReference>
<dbReference type="GO" id="GO:0005524">
    <property type="term" value="F:ATP binding"/>
    <property type="evidence" value="ECO:0007669"/>
    <property type="project" value="InterPro"/>
</dbReference>
<dbReference type="InterPro" id="IPR011009">
    <property type="entry name" value="Kinase-like_dom_sf"/>
</dbReference>
<dbReference type="SUPFAM" id="SSF56112">
    <property type="entry name" value="Protein kinase-like (PK-like)"/>
    <property type="match status" value="1"/>
</dbReference>
<accession>A0A9P6QH89</accession>
<dbReference type="GO" id="GO:0004672">
    <property type="term" value="F:protein kinase activity"/>
    <property type="evidence" value="ECO:0007669"/>
    <property type="project" value="InterPro"/>
</dbReference>
<protein>
    <recommendedName>
        <fullName evidence="1">glutathione gamma-glutamylcysteinyltransferase</fullName>
        <ecNumber evidence="1">2.3.2.15</ecNumber>
    </recommendedName>
</protein>
<evidence type="ECO:0000256" key="3">
    <source>
        <dbReference type="ARBA" id="ARBA00022679"/>
    </source>
</evidence>
<dbReference type="Gene3D" id="1.10.510.10">
    <property type="entry name" value="Transferase(Phosphotransferase) domain 1"/>
    <property type="match status" value="1"/>
</dbReference>
<evidence type="ECO:0000256" key="1">
    <source>
        <dbReference type="ARBA" id="ARBA00012468"/>
    </source>
</evidence>
<dbReference type="GO" id="GO:0016756">
    <property type="term" value="F:glutathione gamma-glutamylcysteinyltransferase activity"/>
    <property type="evidence" value="ECO:0007669"/>
    <property type="project" value="UniProtKB-EC"/>
</dbReference>